<evidence type="ECO:0000313" key="4">
    <source>
        <dbReference type="EMBL" id="EWS79646.1"/>
    </source>
</evidence>
<dbReference type="GO" id="GO:0000166">
    <property type="term" value="F:nucleotide binding"/>
    <property type="evidence" value="ECO:0007669"/>
    <property type="project" value="InterPro"/>
</dbReference>
<comment type="caution">
    <text evidence="4">The sequence shown here is derived from an EMBL/GenBank/DDBJ whole genome shotgun (WGS) entry which is preliminary data.</text>
</comment>
<feature type="domain" description="Gfo/Idh/MocA-like oxidoreductase N-terminal" evidence="2">
    <location>
        <begin position="4"/>
        <end position="124"/>
    </location>
</feature>
<dbReference type="eggNOG" id="COG0673">
    <property type="taxonomic scope" value="Bacteria"/>
</dbReference>
<evidence type="ECO:0000256" key="1">
    <source>
        <dbReference type="ARBA" id="ARBA00023027"/>
    </source>
</evidence>
<dbReference type="OrthoDB" id="103047at2"/>
<dbReference type="Gene3D" id="3.30.360.10">
    <property type="entry name" value="Dihydrodipicolinate Reductase, domain 2"/>
    <property type="match status" value="1"/>
</dbReference>
<keyword evidence="1" id="KW-0520">NAD</keyword>
<reference evidence="4 5" key="1">
    <citation type="submission" date="2014-02" db="EMBL/GenBank/DDBJ databases">
        <title>Genome sequence of Brachybacterium phenoliresistens strain W13A50.</title>
        <authorList>
            <person name="Wang X."/>
        </authorList>
    </citation>
    <scope>NUCLEOTIDE SEQUENCE [LARGE SCALE GENOMIC DNA]</scope>
    <source>
        <strain evidence="4 5">W13A50</strain>
    </source>
</reference>
<dbReference type="Pfam" id="PF01408">
    <property type="entry name" value="GFO_IDH_MocA"/>
    <property type="match status" value="1"/>
</dbReference>
<dbReference type="Gene3D" id="3.40.50.720">
    <property type="entry name" value="NAD(P)-binding Rossmann-like Domain"/>
    <property type="match status" value="1"/>
</dbReference>
<dbReference type="RefSeq" id="WP_038374551.1">
    <property type="nucleotide sequence ID" value="NZ_KK070011.1"/>
</dbReference>
<dbReference type="SUPFAM" id="SSF55347">
    <property type="entry name" value="Glyceraldehyde-3-phosphate dehydrogenase-like, C-terminal domain"/>
    <property type="match status" value="1"/>
</dbReference>
<evidence type="ECO:0000313" key="5">
    <source>
        <dbReference type="Proteomes" id="UP000023067"/>
    </source>
</evidence>
<keyword evidence="5" id="KW-1185">Reference proteome</keyword>
<dbReference type="AlphaFoldDB" id="Z9JPC8"/>
<dbReference type="InterPro" id="IPR051317">
    <property type="entry name" value="Gfo/Idh/MocA_oxidoreduct"/>
</dbReference>
<dbReference type="Pfam" id="PF22725">
    <property type="entry name" value="GFO_IDH_MocA_C3"/>
    <property type="match status" value="1"/>
</dbReference>
<dbReference type="EMBL" id="JDYK01000029">
    <property type="protein sequence ID" value="EWS79646.1"/>
    <property type="molecule type" value="Genomic_DNA"/>
</dbReference>
<dbReference type="HOGENOM" id="CLU_023194_11_0_11"/>
<dbReference type="InterPro" id="IPR036291">
    <property type="entry name" value="NAD(P)-bd_dom_sf"/>
</dbReference>
<proteinExistence type="predicted"/>
<protein>
    <submittedName>
        <fullName evidence="4">Oxidoreductase</fullName>
    </submittedName>
</protein>
<feature type="domain" description="GFO/IDH/MocA-like oxidoreductase" evidence="3">
    <location>
        <begin position="132"/>
        <end position="287"/>
    </location>
</feature>
<dbReference type="Proteomes" id="UP000023067">
    <property type="component" value="Unassembled WGS sequence"/>
</dbReference>
<gene>
    <name evidence="4" type="ORF">BF93_10455</name>
</gene>
<sequence length="390" mass="42378">MTDLRIGVIGFGARGPVARHAHRPGEGSRVTVVAEPTERGRADARRILGEDVALVSSVQELVAEHEVDAVMILTPDFAHAEVALVTLGAGIATFSEKPMAIRIEDTDAMLALAMEKRARLFVGHNMRHMPVIRQMKEIVDSGRIGRVRAIWCRHFVGAGGDFYFKDWHADRSKATSLLLQKGAHDIDVIHWLAGGYTRRVSGIGDLAVYGDVTDRRDNSDRRMGDWYDEDVFPPTAQKELNPVIDVEDISMLSMTLDNGVLASYEQCHFTPDYWRNYTVIGDAGRIENMGDGGGDQIHIWTSRRSGPGHPDAVEVISRGDGGHGGADPNLVAEFLRFVREGGATDVSVIAAREAVATGCAGAESIRSGGIPVDIPEVPAEVRAYFDSGQA</sequence>
<organism evidence="4 5">
    <name type="scientific">Brachybacterium phenoliresistens</name>
    <dbReference type="NCBI Taxonomy" id="396014"/>
    <lineage>
        <taxon>Bacteria</taxon>
        <taxon>Bacillati</taxon>
        <taxon>Actinomycetota</taxon>
        <taxon>Actinomycetes</taxon>
        <taxon>Micrococcales</taxon>
        <taxon>Dermabacteraceae</taxon>
        <taxon>Brachybacterium</taxon>
    </lineage>
</organism>
<dbReference type="PANTHER" id="PTHR43708">
    <property type="entry name" value="CONSERVED EXPRESSED OXIDOREDUCTASE (EUROFUNG)"/>
    <property type="match status" value="1"/>
</dbReference>
<name>Z9JPC8_9MICO</name>
<dbReference type="PANTHER" id="PTHR43708:SF8">
    <property type="entry name" value="OXIDOREDUCTASE"/>
    <property type="match status" value="1"/>
</dbReference>
<dbReference type="InterPro" id="IPR055170">
    <property type="entry name" value="GFO_IDH_MocA-like_dom"/>
</dbReference>
<accession>Z9JPC8</accession>
<dbReference type="SUPFAM" id="SSF51735">
    <property type="entry name" value="NAD(P)-binding Rossmann-fold domains"/>
    <property type="match status" value="1"/>
</dbReference>
<evidence type="ECO:0000259" key="3">
    <source>
        <dbReference type="Pfam" id="PF22725"/>
    </source>
</evidence>
<dbReference type="InterPro" id="IPR000683">
    <property type="entry name" value="Gfo/Idh/MocA-like_OxRdtase_N"/>
</dbReference>
<evidence type="ECO:0000259" key="2">
    <source>
        <dbReference type="Pfam" id="PF01408"/>
    </source>
</evidence>
<dbReference type="STRING" id="396014.BF93_10455"/>
<dbReference type="PATRIC" id="fig|396014.3.peg.3578"/>